<dbReference type="RefSeq" id="XP_014569942.1">
    <property type="nucleotide sequence ID" value="XM_014714456.1"/>
</dbReference>
<dbReference type="InterPro" id="IPR018506">
    <property type="entry name" value="Cyt_B5_heme-BS"/>
</dbReference>
<organism evidence="3 4">
    <name type="scientific">Mixia osmundae (strain CBS 9802 / IAM 14324 / JCM 22182 / KY 12970)</name>
    <dbReference type="NCBI Taxonomy" id="764103"/>
    <lineage>
        <taxon>Eukaryota</taxon>
        <taxon>Fungi</taxon>
        <taxon>Dikarya</taxon>
        <taxon>Basidiomycota</taxon>
        <taxon>Pucciniomycotina</taxon>
        <taxon>Mixiomycetes</taxon>
        <taxon>Mixiales</taxon>
        <taxon>Mixiaceae</taxon>
        <taxon>Mixia</taxon>
    </lineage>
</organism>
<dbReference type="InterPro" id="IPR046348">
    <property type="entry name" value="SIS_dom_sf"/>
</dbReference>
<dbReference type="PROSITE" id="PS51464">
    <property type="entry name" value="SIS"/>
    <property type="match status" value="1"/>
</dbReference>
<feature type="domain" description="SIS" evidence="2">
    <location>
        <begin position="266"/>
        <end position="422"/>
    </location>
</feature>
<evidence type="ECO:0000313" key="3">
    <source>
        <dbReference type="EMBL" id="GAA95422.1"/>
    </source>
</evidence>
<evidence type="ECO:0000259" key="2">
    <source>
        <dbReference type="PROSITE" id="PS51464"/>
    </source>
</evidence>
<dbReference type="PANTHER" id="PTHR38418">
    <property type="entry name" value="SUGAR ISOMERASE, KPSF/GUTQ (AFU_ORTHOLOGUE AFUA_6G08860)"/>
    <property type="match status" value="1"/>
</dbReference>
<evidence type="ECO:0000313" key="4">
    <source>
        <dbReference type="Proteomes" id="UP000009131"/>
    </source>
</evidence>
<reference evidence="3 4" key="2">
    <citation type="journal article" date="2012" name="Open Biol.">
        <title>Characteristics of nucleosomes and linker DNA regions on the genome of the basidiomycete Mixia osmundae revealed by mono- and dinucleosome mapping.</title>
        <authorList>
            <person name="Nishida H."/>
            <person name="Kondo S."/>
            <person name="Matsumoto T."/>
            <person name="Suzuki Y."/>
            <person name="Yoshikawa H."/>
            <person name="Taylor T.D."/>
            <person name="Sugiyama J."/>
        </authorList>
    </citation>
    <scope>NUCLEOTIDE SEQUENCE [LARGE SCALE GENOMIC DNA]</scope>
    <source>
        <strain evidence="4">CBS 9802 / IAM 14324 / JCM 22182 / KY 12970</strain>
    </source>
</reference>
<protein>
    <recommendedName>
        <fullName evidence="2">SIS domain-containing protein</fullName>
    </recommendedName>
</protein>
<proteinExistence type="predicted"/>
<dbReference type="GO" id="GO:0020037">
    <property type="term" value="F:heme binding"/>
    <property type="evidence" value="ECO:0007669"/>
    <property type="project" value="InterPro"/>
</dbReference>
<dbReference type="InParanoid" id="G7DXW2"/>
<name>G7DXW2_MIXOS</name>
<dbReference type="PANTHER" id="PTHR38418:SF2">
    <property type="entry name" value="SUGAR ISOMERASE, KPSF_GUTQ (AFU_ORTHOLOGUE AFUA_6G08860)"/>
    <property type="match status" value="1"/>
</dbReference>
<comment type="caution">
    <text evidence="3">The sequence shown here is derived from an EMBL/GenBank/DDBJ whole genome shotgun (WGS) entry which is preliminary data.</text>
</comment>
<dbReference type="Gene3D" id="3.40.50.10490">
    <property type="entry name" value="Glucose-6-phosphate isomerase like protein, domain 1"/>
    <property type="match status" value="1"/>
</dbReference>
<evidence type="ECO:0000256" key="1">
    <source>
        <dbReference type="SAM" id="MobiDB-lite"/>
    </source>
</evidence>
<dbReference type="STRING" id="764103.G7DXW2"/>
<dbReference type="PROSITE" id="PS00191">
    <property type="entry name" value="CYTOCHROME_B5_1"/>
    <property type="match status" value="1"/>
</dbReference>
<dbReference type="Proteomes" id="UP000009131">
    <property type="component" value="Unassembled WGS sequence"/>
</dbReference>
<accession>G7DXW2</accession>
<keyword evidence="4" id="KW-1185">Reference proteome</keyword>
<gene>
    <name evidence="3" type="primary">Mo02076</name>
    <name evidence="3" type="ORF">E5Q_02076</name>
</gene>
<feature type="compositionally biased region" description="Polar residues" evidence="1">
    <location>
        <begin position="149"/>
        <end position="160"/>
    </location>
</feature>
<dbReference type="SUPFAM" id="SSF53697">
    <property type="entry name" value="SIS domain"/>
    <property type="match status" value="1"/>
</dbReference>
<dbReference type="CDD" id="cd05014">
    <property type="entry name" value="SIS_Kpsf"/>
    <property type="match status" value="1"/>
</dbReference>
<feature type="compositionally biased region" description="Low complexity" evidence="1">
    <location>
        <begin position="113"/>
        <end position="127"/>
    </location>
</feature>
<dbReference type="GO" id="GO:1901135">
    <property type="term" value="P:carbohydrate derivative metabolic process"/>
    <property type="evidence" value="ECO:0007669"/>
    <property type="project" value="InterPro"/>
</dbReference>
<dbReference type="EMBL" id="BABT02000062">
    <property type="protein sequence ID" value="GAA95422.1"/>
    <property type="molecule type" value="Genomic_DNA"/>
</dbReference>
<reference evidence="3 4" key="1">
    <citation type="journal article" date="2011" name="J. Gen. Appl. Microbiol.">
        <title>Draft genome sequencing of the enigmatic basidiomycete Mixia osmundae.</title>
        <authorList>
            <person name="Nishida H."/>
            <person name="Nagatsuka Y."/>
            <person name="Sugiyama J."/>
        </authorList>
    </citation>
    <scope>NUCLEOTIDE SEQUENCE [LARGE SCALE GENOMIC DNA]</scope>
    <source>
        <strain evidence="4">CBS 9802 / IAM 14324 / JCM 22182 / KY 12970</strain>
    </source>
</reference>
<dbReference type="Pfam" id="PF01380">
    <property type="entry name" value="SIS"/>
    <property type="match status" value="1"/>
</dbReference>
<dbReference type="InterPro" id="IPR001347">
    <property type="entry name" value="SIS_dom"/>
</dbReference>
<feature type="region of interest" description="Disordered" evidence="1">
    <location>
        <begin position="75"/>
        <end position="160"/>
    </location>
</feature>
<dbReference type="GO" id="GO:0097367">
    <property type="term" value="F:carbohydrate derivative binding"/>
    <property type="evidence" value="ECO:0007669"/>
    <property type="project" value="InterPro"/>
</dbReference>
<sequence>MQDSNPIVIDASAQSTELSLASQEHSSILLPSKSITEPLNATSLANSRTRSAVLSSSMALPPSLVMTLSSLDRDPRRLSFAPSEGSMGDSDRGSRSGCMNARRPSMGTLSMATSPGLSYSSTPSSLSEPDLDVESLMLDSPAHGKPRVQPSSPGTSHLSIEANSPAIEDDEDDLRPGLCEPLSIPFGVELAPAAMKARREREDQERNRSIINYAASIIRKEAAALLDLANRLSPNAPDISEHTMSTVMQAVRPAQVSEPTAAAQAFSDTLARISTMPAHGKVVFIGIGKSGLVARKTVATFCSLGIPAVYLSALTATHGDLGIISPLKTDPVVLISYSGKTAELHALLPILRTRASLLVACTSSKDSPLARCCDCFLDAALPEGEGEAGEFAHPTSPGQTHGLPAPTSSVMAALAVLDALGLAWARTQAGWHHEDAEQRDEQRITDKLRQMFVRYHPGGSLGSTLASTAPSDF</sequence>
<dbReference type="eggNOG" id="ENOG502RDRP">
    <property type="taxonomic scope" value="Eukaryota"/>
</dbReference>
<dbReference type="OrthoDB" id="1872003at2759"/>
<dbReference type="AlphaFoldDB" id="G7DXW2"/>
<dbReference type="HOGENOM" id="CLU_577567_0_0_1"/>
<dbReference type="InterPro" id="IPR035474">
    <property type="entry name" value="SIS_Kpsf"/>
</dbReference>